<keyword evidence="2" id="KW-1185">Reference proteome</keyword>
<evidence type="ECO:0000313" key="2">
    <source>
        <dbReference type="Proteomes" id="UP001162972"/>
    </source>
</evidence>
<comment type="caution">
    <text evidence="1">The sequence shown here is derived from an EMBL/GenBank/DDBJ whole genome shotgun (WGS) entry which is preliminary data.</text>
</comment>
<name>A0AAD6P9R9_9ROSI</name>
<sequence length="234" mass="27114">MNNEEEASRDEFISQMFDLNAKIRKEQTQEGMRTKIKSSCISRFNAIALCEIMGMQRYDREPDRQAVKKVVTEVELRALEDILAHVASQTTKEEQEYIAEENIQNQGQKDRIDLQRKFSLMEAIVKETKALQDLTRYPYKHYNTSELEQHYASLAKQLQKRCVCPLCYADNVEVLGGVLQSNEPELAIFPEGIGRKVPVGKTLENRKVASLLFHTTRFCHTCRQFEDPYWPCDG</sequence>
<protein>
    <submittedName>
        <fullName evidence="1">Uncharacterized protein</fullName>
    </submittedName>
</protein>
<accession>A0AAD6P9R9</accession>
<organism evidence="1 2">
    <name type="scientific">Salix udensis</name>
    <dbReference type="NCBI Taxonomy" id="889485"/>
    <lineage>
        <taxon>Eukaryota</taxon>
        <taxon>Viridiplantae</taxon>
        <taxon>Streptophyta</taxon>
        <taxon>Embryophyta</taxon>
        <taxon>Tracheophyta</taxon>
        <taxon>Spermatophyta</taxon>
        <taxon>Magnoliopsida</taxon>
        <taxon>eudicotyledons</taxon>
        <taxon>Gunneridae</taxon>
        <taxon>Pentapetalae</taxon>
        <taxon>rosids</taxon>
        <taxon>fabids</taxon>
        <taxon>Malpighiales</taxon>
        <taxon>Salicaceae</taxon>
        <taxon>Saliceae</taxon>
        <taxon>Salix</taxon>
    </lineage>
</organism>
<gene>
    <name evidence="1" type="ORF">OIU84_029055</name>
</gene>
<dbReference type="PANTHER" id="PTHR36001">
    <property type="entry name" value="CTAGE FAMILY PROTEIN-RELATED"/>
    <property type="match status" value="1"/>
</dbReference>
<dbReference type="PANTHER" id="PTHR36001:SF2">
    <property type="entry name" value="CTAGE FAMILY PROTEIN-RELATED"/>
    <property type="match status" value="1"/>
</dbReference>
<dbReference type="AlphaFoldDB" id="A0AAD6P9R9"/>
<evidence type="ECO:0000313" key="1">
    <source>
        <dbReference type="EMBL" id="KAJ6421784.1"/>
    </source>
</evidence>
<proteinExistence type="predicted"/>
<reference evidence="1 2" key="1">
    <citation type="journal article" date="2023" name="Int. J. Mol. Sci.">
        <title>De Novo Assembly and Annotation of 11 Diverse Shrub Willow (Salix) Genomes Reveals Novel Gene Organization in Sex-Linked Regions.</title>
        <authorList>
            <person name="Hyden B."/>
            <person name="Feng K."/>
            <person name="Yates T.B."/>
            <person name="Jawdy S."/>
            <person name="Cereghino C."/>
            <person name="Smart L.B."/>
            <person name="Muchero W."/>
        </authorList>
    </citation>
    <scope>NUCLEOTIDE SEQUENCE [LARGE SCALE GENOMIC DNA]</scope>
    <source>
        <tissue evidence="1">Shoot tip</tissue>
    </source>
</reference>
<dbReference type="Proteomes" id="UP001162972">
    <property type="component" value="Chromosome 17"/>
</dbReference>
<dbReference type="EMBL" id="JAPFFJ010000008">
    <property type="protein sequence ID" value="KAJ6421784.1"/>
    <property type="molecule type" value="Genomic_DNA"/>
</dbReference>
<dbReference type="InterPro" id="IPR053327">
    <property type="entry name" value="KIP"/>
</dbReference>